<organism evidence="1 2">
    <name type="scientific">Agrobacterium salinitolerans</name>
    <dbReference type="NCBI Taxonomy" id="1183413"/>
    <lineage>
        <taxon>Bacteria</taxon>
        <taxon>Pseudomonadati</taxon>
        <taxon>Pseudomonadota</taxon>
        <taxon>Alphaproteobacteria</taxon>
        <taxon>Hyphomicrobiales</taxon>
        <taxon>Rhizobiaceae</taxon>
        <taxon>Rhizobium/Agrobacterium group</taxon>
        <taxon>Agrobacterium</taxon>
    </lineage>
</organism>
<gene>
    <name evidence="1" type="ORF">CFBP5507_22160</name>
</gene>
<dbReference type="Proteomes" id="UP000298735">
    <property type="component" value="Chromosome Linear"/>
</dbReference>
<dbReference type="RefSeq" id="WP_137411595.1">
    <property type="nucleotide sequence ID" value="NZ_CP109969.1"/>
</dbReference>
<evidence type="ECO:0000313" key="2">
    <source>
        <dbReference type="Proteomes" id="UP000298735"/>
    </source>
</evidence>
<reference evidence="1" key="1">
    <citation type="submission" date="2022-10" db="EMBL/GenBank/DDBJ databases">
        <title>Complete genome sequence of Agrobacterium salinitolerans CFBP5507.</title>
        <authorList>
            <person name="Tchabashvili S."/>
            <person name="Yen H.-C."/>
            <person name="Haryono M."/>
            <person name="Lin Y.-C."/>
            <person name="Lai E.-M."/>
            <person name="Kuo C.-H."/>
        </authorList>
    </citation>
    <scope>NUCLEOTIDE SEQUENCE</scope>
    <source>
        <strain evidence="1">CFBP5507</strain>
    </source>
</reference>
<dbReference type="KEGG" id="asal:CFBP5507_22160"/>
<name>A0A4Z1R312_9HYPH</name>
<accession>A0A4Z1R312</accession>
<sequence>MKAGSPEMLFLFAFAQSERKTASALLLDMLKNNDFCGRVEHFRLLRVILLSQSRGVRLGKIMQKGEAPC</sequence>
<evidence type="ECO:0000313" key="1">
    <source>
        <dbReference type="EMBL" id="UYZ10329.1"/>
    </source>
</evidence>
<dbReference type="AlphaFoldDB" id="A0A4Z1R312"/>
<proteinExistence type="predicted"/>
<protein>
    <submittedName>
        <fullName evidence="1">Uncharacterized protein</fullName>
    </submittedName>
</protein>
<dbReference type="EMBL" id="CP109969">
    <property type="protein sequence ID" value="UYZ10329.1"/>
    <property type="molecule type" value="Genomic_DNA"/>
</dbReference>